<dbReference type="EMBL" id="LKAM01000006">
    <property type="protein sequence ID" value="KUM48089.1"/>
    <property type="molecule type" value="Genomic_DNA"/>
</dbReference>
<dbReference type="AlphaFoldDB" id="A0A101LZ83"/>
<comment type="caution">
    <text evidence="1">The sequence shown here is derived from an EMBL/GenBank/DDBJ whole genome shotgun (WGS) entry which is preliminary data.</text>
</comment>
<keyword evidence="1" id="KW-0496">Mitochondrion</keyword>
<evidence type="ECO:0000313" key="1">
    <source>
        <dbReference type="EMBL" id="KUM48089.1"/>
    </source>
</evidence>
<proteinExistence type="predicted"/>
<geneLocation type="mitochondrion" evidence="1"/>
<reference evidence="1" key="1">
    <citation type="journal article" date="2015" name="Genome Biol. Evol.">
        <title>Organellar Genomes of White Spruce (Picea glauca): Assembly and Annotation.</title>
        <authorList>
            <person name="Jackman S.D."/>
            <person name="Warren R.L."/>
            <person name="Gibb E.A."/>
            <person name="Vandervalk B.P."/>
            <person name="Mohamadi H."/>
            <person name="Chu J."/>
            <person name="Raymond A."/>
            <person name="Pleasance S."/>
            <person name="Coope R."/>
            <person name="Wildung M.R."/>
            <person name="Ritland C.E."/>
            <person name="Bousquet J."/>
            <person name="Jones S.J."/>
            <person name="Bohlmann J."/>
            <person name="Birol I."/>
        </authorList>
    </citation>
    <scope>NUCLEOTIDE SEQUENCE [LARGE SCALE GENOMIC DNA]</scope>
    <source>
        <tissue evidence="1">Flushing bud</tissue>
    </source>
</reference>
<accession>A0A101LZ83</accession>
<sequence length="47" mass="5379">MHPRLVVEKRFDLLDDTLRRTVVIGPETHSDIVCVSSIADIRVLPHE</sequence>
<gene>
    <name evidence="1" type="ORF">ABT39_MTgene5085</name>
</gene>
<name>A0A101LZ83_PICGL</name>
<protein>
    <submittedName>
        <fullName evidence="1">Uncharacterized protein</fullName>
    </submittedName>
</protein>
<organism evidence="1">
    <name type="scientific">Picea glauca</name>
    <name type="common">White spruce</name>
    <name type="synonym">Pinus glauca</name>
    <dbReference type="NCBI Taxonomy" id="3330"/>
    <lineage>
        <taxon>Eukaryota</taxon>
        <taxon>Viridiplantae</taxon>
        <taxon>Streptophyta</taxon>
        <taxon>Embryophyta</taxon>
        <taxon>Tracheophyta</taxon>
        <taxon>Spermatophyta</taxon>
        <taxon>Pinopsida</taxon>
        <taxon>Pinidae</taxon>
        <taxon>Conifers I</taxon>
        <taxon>Pinales</taxon>
        <taxon>Pinaceae</taxon>
        <taxon>Picea</taxon>
    </lineage>
</organism>